<dbReference type="AlphaFoldDB" id="A0A832WEF9"/>
<feature type="region of interest" description="Disordered" evidence="1">
    <location>
        <begin position="23"/>
        <end position="46"/>
    </location>
</feature>
<dbReference type="Proteomes" id="UP000646844">
    <property type="component" value="Unassembled WGS sequence"/>
</dbReference>
<accession>A0A832WEF9</accession>
<dbReference type="EMBL" id="DUJO01000025">
    <property type="protein sequence ID" value="HII73938.1"/>
    <property type="molecule type" value="Genomic_DNA"/>
</dbReference>
<proteinExistence type="predicted"/>
<gene>
    <name evidence="2" type="ORF">HA332_06060</name>
</gene>
<name>A0A832WEF9_9CREN</name>
<sequence>MDPLTKVVKIALGVLEGINPTVDRPGFEPGTSRLQASERGENPSFKLPYDHGFCPYPA</sequence>
<reference evidence="2" key="1">
    <citation type="journal article" date="2020" name="bioRxiv">
        <title>A rank-normalized archaeal taxonomy based on genome phylogeny resolves widespread incomplete and uneven classifications.</title>
        <authorList>
            <person name="Rinke C."/>
            <person name="Chuvochina M."/>
            <person name="Mussig A.J."/>
            <person name="Chaumeil P.-A."/>
            <person name="Waite D.W."/>
            <person name="Whitman W.B."/>
            <person name="Parks D.H."/>
            <person name="Hugenholtz P."/>
        </authorList>
    </citation>
    <scope>NUCLEOTIDE SEQUENCE</scope>
    <source>
        <strain evidence="2">UBA8838</strain>
    </source>
</reference>
<protein>
    <submittedName>
        <fullName evidence="2">Uncharacterized protein</fullName>
    </submittedName>
</protein>
<evidence type="ECO:0000313" key="3">
    <source>
        <dbReference type="Proteomes" id="UP000646844"/>
    </source>
</evidence>
<evidence type="ECO:0000256" key="1">
    <source>
        <dbReference type="SAM" id="MobiDB-lite"/>
    </source>
</evidence>
<organism evidence="2 3">
    <name type="scientific">Sulfurisphaera tokodaii</name>
    <dbReference type="NCBI Taxonomy" id="111955"/>
    <lineage>
        <taxon>Archaea</taxon>
        <taxon>Thermoproteota</taxon>
        <taxon>Thermoprotei</taxon>
        <taxon>Sulfolobales</taxon>
        <taxon>Sulfolobaceae</taxon>
        <taxon>Sulfurisphaera</taxon>
    </lineage>
</organism>
<evidence type="ECO:0000313" key="2">
    <source>
        <dbReference type="EMBL" id="HII73938.1"/>
    </source>
</evidence>
<comment type="caution">
    <text evidence="2">The sequence shown here is derived from an EMBL/GenBank/DDBJ whole genome shotgun (WGS) entry which is preliminary data.</text>
</comment>